<keyword evidence="1" id="KW-1133">Transmembrane helix</keyword>
<protein>
    <recommendedName>
        <fullName evidence="4">RND transporter</fullName>
    </recommendedName>
</protein>
<sequence>MPTAGQWLINVFSRQDVTPDNELKELSDSCRKVYYGKLLVKRRWICFLLVIVLSVSAVFLSQGLKFNGSLKVWFVEDDPAMQRLDDFKREFGNDHFVYLLAEPAEGGDVFTPDTVNLL</sequence>
<organism evidence="2 3">
    <name type="scientific">Aduncisulcus paluster</name>
    <dbReference type="NCBI Taxonomy" id="2918883"/>
    <lineage>
        <taxon>Eukaryota</taxon>
        <taxon>Metamonada</taxon>
        <taxon>Carpediemonas-like organisms</taxon>
        <taxon>Aduncisulcus</taxon>
    </lineage>
</organism>
<dbReference type="Proteomes" id="UP001057375">
    <property type="component" value="Unassembled WGS sequence"/>
</dbReference>
<dbReference type="EMBL" id="BQXS01001120">
    <property type="protein sequence ID" value="GKT30109.1"/>
    <property type="molecule type" value="Genomic_DNA"/>
</dbReference>
<keyword evidence="3" id="KW-1185">Reference proteome</keyword>
<evidence type="ECO:0000313" key="2">
    <source>
        <dbReference type="EMBL" id="GKT30109.1"/>
    </source>
</evidence>
<accession>A0ABQ5KC33</accession>
<feature type="non-terminal residue" evidence="2">
    <location>
        <position position="118"/>
    </location>
</feature>
<keyword evidence="1" id="KW-0472">Membrane</keyword>
<evidence type="ECO:0000256" key="1">
    <source>
        <dbReference type="SAM" id="Phobius"/>
    </source>
</evidence>
<evidence type="ECO:0008006" key="4">
    <source>
        <dbReference type="Google" id="ProtNLM"/>
    </source>
</evidence>
<comment type="caution">
    <text evidence="2">The sequence shown here is derived from an EMBL/GenBank/DDBJ whole genome shotgun (WGS) entry which is preliminary data.</text>
</comment>
<feature type="transmembrane region" description="Helical" evidence="1">
    <location>
        <begin position="44"/>
        <end position="64"/>
    </location>
</feature>
<proteinExistence type="predicted"/>
<name>A0ABQ5KC33_9EUKA</name>
<evidence type="ECO:0000313" key="3">
    <source>
        <dbReference type="Proteomes" id="UP001057375"/>
    </source>
</evidence>
<reference evidence="2" key="1">
    <citation type="submission" date="2022-03" db="EMBL/GenBank/DDBJ databases">
        <title>Draft genome sequence of Aduncisulcus paluster, a free-living microaerophilic Fornicata.</title>
        <authorList>
            <person name="Yuyama I."/>
            <person name="Kume K."/>
            <person name="Tamura T."/>
            <person name="Inagaki Y."/>
            <person name="Hashimoto T."/>
        </authorList>
    </citation>
    <scope>NUCLEOTIDE SEQUENCE</scope>
    <source>
        <strain evidence="2">NY0171</strain>
    </source>
</reference>
<keyword evidence="1" id="KW-0812">Transmembrane</keyword>
<gene>
    <name evidence="2" type="ORF">ADUPG1_001384</name>
</gene>